<feature type="compositionally biased region" description="Low complexity" evidence="1">
    <location>
        <begin position="59"/>
        <end position="69"/>
    </location>
</feature>
<feature type="non-terminal residue" evidence="2">
    <location>
        <position position="1"/>
    </location>
</feature>
<organism evidence="2">
    <name type="scientific">uncultured Solirubrobacteraceae bacterium</name>
    <dbReference type="NCBI Taxonomy" id="1162706"/>
    <lineage>
        <taxon>Bacteria</taxon>
        <taxon>Bacillati</taxon>
        <taxon>Actinomycetota</taxon>
        <taxon>Thermoleophilia</taxon>
        <taxon>Solirubrobacterales</taxon>
        <taxon>Solirubrobacteraceae</taxon>
        <taxon>environmental samples</taxon>
    </lineage>
</organism>
<protein>
    <submittedName>
        <fullName evidence="2">Uncharacterized protein</fullName>
    </submittedName>
</protein>
<evidence type="ECO:0000256" key="1">
    <source>
        <dbReference type="SAM" id="MobiDB-lite"/>
    </source>
</evidence>
<name>A0A6J4RS46_9ACTN</name>
<feature type="non-terminal residue" evidence="2">
    <location>
        <position position="92"/>
    </location>
</feature>
<dbReference type="AlphaFoldDB" id="A0A6J4RS46"/>
<gene>
    <name evidence="2" type="ORF">AVDCRST_MAG85-133</name>
</gene>
<accession>A0A6J4RS46</accession>
<reference evidence="2" key="1">
    <citation type="submission" date="2020-02" db="EMBL/GenBank/DDBJ databases">
        <authorList>
            <person name="Meier V. D."/>
        </authorList>
    </citation>
    <scope>NUCLEOTIDE SEQUENCE</scope>
    <source>
        <strain evidence="2">AVDCRST_MAG85</strain>
    </source>
</reference>
<sequence length="92" mass="9302">VGGRGSLDAESAPSSALARPDDAAQGPHGRSQRAVVRGHVAHARPRDAGPAPAPRRAPHGPARAAAAHPAAHRAHRARPGGGRLRGLPRPAL</sequence>
<dbReference type="EMBL" id="CADCVT010000015">
    <property type="protein sequence ID" value="CAA9473635.1"/>
    <property type="molecule type" value="Genomic_DNA"/>
</dbReference>
<feature type="region of interest" description="Disordered" evidence="1">
    <location>
        <begin position="1"/>
        <end position="92"/>
    </location>
</feature>
<proteinExistence type="predicted"/>
<evidence type="ECO:0000313" key="2">
    <source>
        <dbReference type="EMBL" id="CAA9473635.1"/>
    </source>
</evidence>